<protein>
    <submittedName>
        <fullName evidence="2">Uncharacterized protein</fullName>
    </submittedName>
</protein>
<sequence>MRSPFRRDHRELAVAKQQADKYEQAAELANRALKEAEAVHIETRKTNERIRRAHLEKNGFTEMLQAAWGTA</sequence>
<dbReference type="Pfam" id="PF24596">
    <property type="entry name" value="DUF7620"/>
    <property type="match status" value="1"/>
</dbReference>
<gene>
    <name evidence="2" type="primary">47</name>
    <name evidence="2" type="ORF">PBI_ONEUP_47</name>
</gene>
<evidence type="ECO:0000313" key="3">
    <source>
        <dbReference type="Proteomes" id="UP000204609"/>
    </source>
</evidence>
<evidence type="ECO:0000313" key="2">
    <source>
        <dbReference type="EMBL" id="ANA86382.1"/>
    </source>
</evidence>
<keyword evidence="3" id="KW-1185">Reference proteome</keyword>
<dbReference type="Proteomes" id="UP000204609">
    <property type="component" value="Segment"/>
</dbReference>
<feature type="coiled-coil region" evidence="1">
    <location>
        <begin position="12"/>
        <end position="39"/>
    </location>
</feature>
<keyword evidence="1" id="KW-0175">Coiled coil</keyword>
<name>A0A160DEV6_9CAUD</name>
<organism evidence="2 3">
    <name type="scientific">Gordonia phage OneUp</name>
    <dbReference type="NCBI Taxonomy" id="1838074"/>
    <lineage>
        <taxon>Viruses</taxon>
        <taxon>Duplodnaviria</taxon>
        <taxon>Heunggongvirae</taxon>
        <taxon>Uroviricota</taxon>
        <taxon>Caudoviricetes</taxon>
        <taxon>Oneupvirus</taxon>
        <taxon>Oneupvirus oneup</taxon>
    </lineage>
</organism>
<dbReference type="EMBL" id="KU998245">
    <property type="protein sequence ID" value="ANA86382.1"/>
    <property type="molecule type" value="Genomic_DNA"/>
</dbReference>
<dbReference type="RefSeq" id="YP_009274464.1">
    <property type="nucleotide sequence ID" value="NC_030917.1"/>
</dbReference>
<dbReference type="GeneID" id="28800505"/>
<reference evidence="3" key="1">
    <citation type="submission" date="2016-03" db="EMBL/GenBank/DDBJ databases">
        <authorList>
            <person name="Ploux O."/>
        </authorList>
    </citation>
    <scope>NUCLEOTIDE SEQUENCE [LARGE SCALE GENOMIC DNA]</scope>
</reference>
<accession>A0A160DEV6</accession>
<dbReference type="InterPro" id="IPR056037">
    <property type="entry name" value="DUF7620"/>
</dbReference>
<dbReference type="KEGG" id="vg:28800505"/>
<dbReference type="OrthoDB" id="39393at10239"/>
<evidence type="ECO:0000256" key="1">
    <source>
        <dbReference type="SAM" id="Coils"/>
    </source>
</evidence>
<proteinExistence type="predicted"/>